<dbReference type="Pfam" id="PF17788">
    <property type="entry name" value="HypF_C"/>
    <property type="match status" value="1"/>
</dbReference>
<dbReference type="Gene3D" id="3.30.110.120">
    <property type="match status" value="1"/>
</dbReference>
<evidence type="ECO:0000256" key="2">
    <source>
        <dbReference type="ARBA" id="ARBA00005614"/>
    </source>
</evidence>
<dbReference type="PIRSF" id="PIRSF006256">
    <property type="entry name" value="CMPcnvr_hdrg_mat"/>
    <property type="match status" value="1"/>
</dbReference>
<evidence type="ECO:0000313" key="15">
    <source>
        <dbReference type="Proteomes" id="UP001519308"/>
    </source>
</evidence>
<protein>
    <recommendedName>
        <fullName evidence="10">Carbamoyltransferase</fullName>
        <ecNumber evidence="10">6.2.-.-</ecNumber>
    </recommendedName>
</protein>
<dbReference type="InterPro" id="IPR011125">
    <property type="entry name" value="Znf_HypF"/>
</dbReference>
<comment type="caution">
    <text evidence="14">The sequence shown here is derived from an EMBL/GenBank/DDBJ whole genome shotgun (WGS) entry which is preliminary data.</text>
</comment>
<evidence type="ECO:0000256" key="5">
    <source>
        <dbReference type="ARBA" id="ARBA00022723"/>
    </source>
</evidence>
<comment type="catalytic activity">
    <reaction evidence="8">
        <text>an acyl phosphate + H2O = a carboxylate + phosphate + H(+)</text>
        <dbReference type="Rhea" id="RHEA:14965"/>
        <dbReference type="ChEBI" id="CHEBI:15377"/>
        <dbReference type="ChEBI" id="CHEBI:15378"/>
        <dbReference type="ChEBI" id="CHEBI:29067"/>
        <dbReference type="ChEBI" id="CHEBI:43474"/>
        <dbReference type="ChEBI" id="CHEBI:59918"/>
        <dbReference type="EC" id="3.6.1.7"/>
    </reaction>
</comment>
<evidence type="ECO:0000259" key="13">
    <source>
        <dbReference type="PROSITE" id="PS51163"/>
    </source>
</evidence>
<accession>A0ABS4K4Z8</accession>
<dbReference type="InterPro" id="IPR041440">
    <property type="entry name" value="HypF_C"/>
</dbReference>
<evidence type="ECO:0000256" key="8">
    <source>
        <dbReference type="ARBA" id="ARBA00047645"/>
    </source>
</evidence>
<dbReference type="PROSITE" id="PS51160">
    <property type="entry name" value="ACYLPHOSPHATASE_3"/>
    <property type="match status" value="1"/>
</dbReference>
<keyword evidence="15" id="KW-1185">Reference proteome</keyword>
<dbReference type="Gene3D" id="3.30.420.40">
    <property type="match status" value="1"/>
</dbReference>
<dbReference type="InterPro" id="IPR017968">
    <property type="entry name" value="Acylphosphatase_CS"/>
</dbReference>
<comment type="pathway">
    <text evidence="1">Protein modification; [NiFe] hydrogenase maturation.</text>
</comment>
<evidence type="ECO:0000256" key="4">
    <source>
        <dbReference type="ARBA" id="ARBA00022598"/>
    </source>
</evidence>
<dbReference type="EC" id="6.2.-.-" evidence="10"/>
<dbReference type="PANTHER" id="PTHR42959:SF1">
    <property type="entry name" value="CARBAMOYLTRANSFERASE HYPF"/>
    <property type="match status" value="1"/>
</dbReference>
<keyword evidence="6" id="KW-0863">Zinc-finger</keyword>
<dbReference type="Pfam" id="PF22521">
    <property type="entry name" value="HypF_C_2"/>
    <property type="match status" value="1"/>
</dbReference>
<evidence type="ECO:0000256" key="1">
    <source>
        <dbReference type="ARBA" id="ARBA00004711"/>
    </source>
</evidence>
<evidence type="ECO:0000259" key="12">
    <source>
        <dbReference type="PROSITE" id="PS51160"/>
    </source>
</evidence>
<proteinExistence type="inferred from homology"/>
<comment type="similarity">
    <text evidence="3 10">Belongs to the carbamoyltransferase HypF family.</text>
</comment>
<dbReference type="Gene3D" id="3.30.420.360">
    <property type="match status" value="1"/>
</dbReference>
<dbReference type="Pfam" id="PF00708">
    <property type="entry name" value="Acylphosphatase"/>
    <property type="match status" value="1"/>
</dbReference>
<comment type="catalytic activity">
    <reaction evidence="9">
        <text>C-terminal L-cysteinyl-[HypE protein] + carbamoyl phosphate + ATP + H2O = C-terminal S-carboxamide-L-cysteinyl-[HypE protein] + AMP + phosphate + diphosphate + H(+)</text>
        <dbReference type="Rhea" id="RHEA:55636"/>
        <dbReference type="Rhea" id="RHEA-COMP:14247"/>
        <dbReference type="Rhea" id="RHEA-COMP:14392"/>
        <dbReference type="ChEBI" id="CHEBI:15377"/>
        <dbReference type="ChEBI" id="CHEBI:15378"/>
        <dbReference type="ChEBI" id="CHEBI:30616"/>
        <dbReference type="ChEBI" id="CHEBI:33019"/>
        <dbReference type="ChEBI" id="CHEBI:43474"/>
        <dbReference type="ChEBI" id="CHEBI:58228"/>
        <dbReference type="ChEBI" id="CHEBI:76913"/>
        <dbReference type="ChEBI" id="CHEBI:139126"/>
        <dbReference type="ChEBI" id="CHEBI:456215"/>
    </reaction>
</comment>
<dbReference type="PROSITE" id="PS51163">
    <property type="entry name" value="YRDC"/>
    <property type="match status" value="1"/>
</dbReference>
<dbReference type="PANTHER" id="PTHR42959">
    <property type="entry name" value="CARBAMOYLTRANSFERASE"/>
    <property type="match status" value="1"/>
</dbReference>
<dbReference type="InterPro" id="IPR001792">
    <property type="entry name" value="Acylphosphatase-like_dom"/>
</dbReference>
<keyword evidence="7" id="KW-0862">Zinc</keyword>
<comment type="similarity">
    <text evidence="2">Belongs to the acylphosphatase family.</text>
</comment>
<gene>
    <name evidence="14" type="ORF">J2Z44_002156</name>
</gene>
<organism evidence="14 15">
    <name type="scientific">Clostridium punense</name>
    <dbReference type="NCBI Taxonomy" id="1054297"/>
    <lineage>
        <taxon>Bacteria</taxon>
        <taxon>Bacillati</taxon>
        <taxon>Bacillota</taxon>
        <taxon>Clostridia</taxon>
        <taxon>Eubacteriales</taxon>
        <taxon>Clostridiaceae</taxon>
        <taxon>Clostridium</taxon>
    </lineage>
</organism>
<dbReference type="InterPro" id="IPR017945">
    <property type="entry name" value="DHBP_synth_RibB-like_a/b_dom"/>
</dbReference>
<keyword evidence="4" id="KW-0436">Ligase</keyword>
<dbReference type="InterPro" id="IPR055128">
    <property type="entry name" value="HypF_C_2"/>
</dbReference>
<dbReference type="InterPro" id="IPR004421">
    <property type="entry name" value="Carbamoyltransferase_HypF"/>
</dbReference>
<comment type="caution">
    <text evidence="11">Lacks conserved residue(s) required for the propagation of feature annotation.</text>
</comment>
<evidence type="ECO:0000256" key="3">
    <source>
        <dbReference type="ARBA" id="ARBA00008097"/>
    </source>
</evidence>
<dbReference type="Proteomes" id="UP001519308">
    <property type="component" value="Unassembled WGS sequence"/>
</dbReference>
<keyword evidence="5" id="KW-0479">Metal-binding</keyword>
<sequence>MLFRYVVKIYGIVQGVGFRPYVYNLAIKNNLRGWVSNDGSSLIFDVEGKRRNIKNFLTEVAKNPPPMSRIRNITSVRESVVNYRDFTIRKSSNKGETGKKYLLSDIAICGDCIKEIKDKKSIWYEYPFTSCTNCGPRYSIINNIPYDRETTNMDVFEMCKECRDKYESPENRRFHAQTISCPHCGPVLTLIDNRGEVIKCDNELEYVRALIKAGNIIAIKGIGGFHLCCDGFNAIAVDNLRKRKNRPDKPLALMMRDMETIKRYVQVSVKDEEVLKSPAAPIVLLKIKENKSLRPIAENVAPKMNYLGIMLPYTPLHHLIFGEELQALVMTSGNLSGGTVEYDNESAFKKLGQVADYFLINDRAINMPIDDSVTKVVNNKLIISRMGRGYAPYYIDLSAKGNILATGSEMKNTFALSVDGIALMSQYGGDLKNLEVYKEYVHNIDHLKKLLNYKPSYIVLDKHPDFAVRDYIKESCLKEIEVQHHFAHMVSAMVEHNINQKVIGVIYDGVGYGEDGNLWGGEFLIGDRKSFKRVGQYSYIKIQGGDSSTKNIYKIALSFLTKINNESIRDYAVKEIKKHLEKILSKREAEIYVSNHYRALDKAINCYETSSVGRIFDAVASLLGVRQDISYDGQGAIELEALVVEGIEAGYRYEISNDDWYRKVDIIPTFEDIIIDIQREIPSAEISTKFHNTLVNITVDMVNRIREKSGLDAVVLSGGVFENRYLLQKVSYGLEEDGFKVWFNEKVPINDGGISVGQLAVAKEILEG</sequence>
<dbReference type="InterPro" id="IPR051060">
    <property type="entry name" value="Carbamoyltrans_HypF-like"/>
</dbReference>
<dbReference type="Gene3D" id="3.90.870.50">
    <property type="match status" value="1"/>
</dbReference>
<dbReference type="Pfam" id="PF07503">
    <property type="entry name" value="zf-HYPF"/>
    <property type="match status" value="2"/>
</dbReference>
<evidence type="ECO:0000256" key="10">
    <source>
        <dbReference type="PIRNR" id="PIRNR006256"/>
    </source>
</evidence>
<evidence type="ECO:0000256" key="7">
    <source>
        <dbReference type="ARBA" id="ARBA00022833"/>
    </source>
</evidence>
<dbReference type="InterPro" id="IPR006070">
    <property type="entry name" value="Sua5-like_dom"/>
</dbReference>
<evidence type="ECO:0000256" key="9">
    <source>
        <dbReference type="ARBA" id="ARBA00048220"/>
    </source>
</evidence>
<dbReference type="EMBL" id="JAGGLL010000015">
    <property type="protein sequence ID" value="MBP2022335.1"/>
    <property type="molecule type" value="Genomic_DNA"/>
</dbReference>
<reference evidence="14 15" key="1">
    <citation type="submission" date="2021-03" db="EMBL/GenBank/DDBJ databases">
        <title>Genomic Encyclopedia of Type Strains, Phase IV (KMG-IV): sequencing the most valuable type-strain genomes for metagenomic binning, comparative biology and taxonomic classification.</title>
        <authorList>
            <person name="Goeker M."/>
        </authorList>
    </citation>
    <scope>NUCLEOTIDE SEQUENCE [LARGE SCALE GENOMIC DNA]</scope>
    <source>
        <strain evidence="14 15">DSM 28650</strain>
    </source>
</reference>
<evidence type="ECO:0000256" key="11">
    <source>
        <dbReference type="PROSITE-ProRule" id="PRU00520"/>
    </source>
</evidence>
<evidence type="ECO:0000256" key="6">
    <source>
        <dbReference type="ARBA" id="ARBA00022771"/>
    </source>
</evidence>
<dbReference type="Pfam" id="PF01300">
    <property type="entry name" value="Sua5_yciO_yrdC"/>
    <property type="match status" value="1"/>
</dbReference>
<dbReference type="InterPro" id="IPR036046">
    <property type="entry name" value="Acylphosphatase-like_dom_sf"/>
</dbReference>
<feature type="domain" description="YrdC-like" evidence="13">
    <location>
        <begin position="201"/>
        <end position="389"/>
    </location>
</feature>
<feature type="domain" description="Acylphosphatase-like" evidence="12">
    <location>
        <begin position="4"/>
        <end position="90"/>
    </location>
</feature>
<dbReference type="SUPFAM" id="SSF54975">
    <property type="entry name" value="Acylphosphatase/BLUF domain-like"/>
    <property type="match status" value="1"/>
</dbReference>
<dbReference type="PROSITE" id="PS00150">
    <property type="entry name" value="ACYLPHOSPHATASE_1"/>
    <property type="match status" value="1"/>
</dbReference>
<dbReference type="NCBIfam" id="TIGR00143">
    <property type="entry name" value="hypF"/>
    <property type="match status" value="1"/>
</dbReference>
<name>A0ABS4K4Z8_9CLOT</name>
<evidence type="ECO:0000313" key="14">
    <source>
        <dbReference type="EMBL" id="MBP2022335.1"/>
    </source>
</evidence>
<dbReference type="RefSeq" id="WP_021283729.1">
    <property type="nucleotide sequence ID" value="NZ_JAGGLL010000015.1"/>
</dbReference>
<dbReference type="SUPFAM" id="SSF55821">
    <property type="entry name" value="YrdC/RibB"/>
    <property type="match status" value="1"/>
</dbReference>